<gene>
    <name evidence="2" type="ORF">SAMN06296427_11012</name>
</gene>
<keyword evidence="3" id="KW-1185">Reference proteome</keyword>
<dbReference type="Proteomes" id="UP000192393">
    <property type="component" value="Unassembled WGS sequence"/>
</dbReference>
<dbReference type="AlphaFoldDB" id="A0A1W2CF40"/>
<dbReference type="EMBL" id="FWXS01000010">
    <property type="protein sequence ID" value="SMC83865.1"/>
    <property type="molecule type" value="Genomic_DNA"/>
</dbReference>
<evidence type="ECO:0000313" key="3">
    <source>
        <dbReference type="Proteomes" id="UP000192393"/>
    </source>
</evidence>
<dbReference type="InterPro" id="IPR051599">
    <property type="entry name" value="Cell_Envelope_Assoc"/>
</dbReference>
<name>A0A1W2CF40_9FLAO</name>
<dbReference type="STRING" id="1434700.SAMN06296427_11012"/>
<accession>A0A1W2CF40</accession>
<proteinExistence type="predicted"/>
<organism evidence="2 3">
    <name type="scientific">Moheibacter sediminis</name>
    <dbReference type="NCBI Taxonomy" id="1434700"/>
    <lineage>
        <taxon>Bacteria</taxon>
        <taxon>Pseudomonadati</taxon>
        <taxon>Bacteroidota</taxon>
        <taxon>Flavobacteriia</taxon>
        <taxon>Flavobacteriales</taxon>
        <taxon>Weeksellaceae</taxon>
        <taxon>Moheibacter</taxon>
    </lineage>
</organism>
<reference evidence="2 3" key="1">
    <citation type="submission" date="2017-04" db="EMBL/GenBank/DDBJ databases">
        <authorList>
            <person name="Afonso C.L."/>
            <person name="Miller P.J."/>
            <person name="Scott M.A."/>
            <person name="Spackman E."/>
            <person name="Goraichik I."/>
            <person name="Dimitrov K.M."/>
            <person name="Suarez D.L."/>
            <person name="Swayne D.E."/>
        </authorList>
    </citation>
    <scope>NUCLEOTIDE SEQUENCE [LARGE SCALE GENOMIC DNA]</scope>
    <source>
        <strain evidence="2 3">CGMCC 1.12708</strain>
    </source>
</reference>
<dbReference type="PANTHER" id="PTHR30336">
    <property type="entry name" value="INNER MEMBRANE PROTEIN, PROBABLE PERMEASE"/>
    <property type="match status" value="1"/>
</dbReference>
<dbReference type="InterPro" id="IPR003848">
    <property type="entry name" value="DUF218"/>
</dbReference>
<dbReference type="RefSeq" id="WP_084018302.1">
    <property type="nucleotide sequence ID" value="NZ_FWXS01000010.1"/>
</dbReference>
<dbReference type="PANTHER" id="PTHR30336:SF6">
    <property type="entry name" value="INTEGRAL MEMBRANE PROTEIN"/>
    <property type="match status" value="1"/>
</dbReference>
<dbReference type="CDD" id="cd06259">
    <property type="entry name" value="YdcF-like"/>
    <property type="match status" value="1"/>
</dbReference>
<dbReference type="Pfam" id="PF02698">
    <property type="entry name" value="DUF218"/>
    <property type="match status" value="1"/>
</dbReference>
<protein>
    <submittedName>
        <fullName evidence="2">SanA protein</fullName>
    </submittedName>
</protein>
<dbReference type="GO" id="GO:0005886">
    <property type="term" value="C:plasma membrane"/>
    <property type="evidence" value="ECO:0007669"/>
    <property type="project" value="TreeGrafter"/>
</dbReference>
<evidence type="ECO:0000313" key="2">
    <source>
        <dbReference type="EMBL" id="SMC83865.1"/>
    </source>
</evidence>
<sequence length="217" mass="24990">MKTLIRRFWKLCLAIMILITATVLLSSHHVKKAAEGLTYSNVDSIRYNATGLVLGTSKRQRGGGINQFFKNRMDATYDLYKNGKINFILVSGDNSDFYYNETRDMKKYLVELGIPEDCIVEDFAGFSTLDSVIRAKEVFGQDSITIISQDFHNERAIFIAKNHDIYALGFNAKNVSKSYGTFTISREYFARVKAILDIYVFHSMPKYYKQKEFFPKE</sequence>
<feature type="domain" description="DUF218" evidence="1">
    <location>
        <begin position="53"/>
        <end position="189"/>
    </location>
</feature>
<evidence type="ECO:0000259" key="1">
    <source>
        <dbReference type="Pfam" id="PF02698"/>
    </source>
</evidence>